<comment type="caution">
    <text evidence="8">The sequence shown here is derived from an EMBL/GenBank/DDBJ whole genome shotgun (WGS) entry which is preliminary data.</text>
</comment>
<evidence type="ECO:0000313" key="8">
    <source>
        <dbReference type="EMBL" id="EPR78113.1"/>
    </source>
</evidence>
<dbReference type="GO" id="GO:0000166">
    <property type="term" value="F:nucleotide binding"/>
    <property type="evidence" value="ECO:0007669"/>
    <property type="project" value="UniProtKB-KW"/>
</dbReference>
<feature type="domain" description="tRNA nucleotidyltransferase/poly(A) polymerase RNA and SrmB- binding" evidence="7">
    <location>
        <begin position="185"/>
        <end position="244"/>
    </location>
</feature>
<dbReference type="InterPro" id="IPR032828">
    <property type="entry name" value="PolyA_RNA-bd"/>
</dbReference>
<dbReference type="Gene3D" id="3.30.460.10">
    <property type="entry name" value="Beta Polymerase, domain 2"/>
    <property type="match status" value="1"/>
</dbReference>
<dbReference type="OMA" id="EYLMERN"/>
<dbReference type="Pfam" id="PF01743">
    <property type="entry name" value="PolyA_pol"/>
    <property type="match status" value="1"/>
</dbReference>
<evidence type="ECO:0000259" key="7">
    <source>
        <dbReference type="Pfam" id="PF12627"/>
    </source>
</evidence>
<evidence type="ECO:0000256" key="5">
    <source>
        <dbReference type="RuleBase" id="RU003953"/>
    </source>
</evidence>
<evidence type="ECO:0000259" key="6">
    <source>
        <dbReference type="Pfam" id="PF01743"/>
    </source>
</evidence>
<reference evidence="9" key="1">
    <citation type="journal article" date="2013" name="PLoS Genet.">
        <title>The genome of Spraguea lophii and the basis of host-microsporidian interactions.</title>
        <authorList>
            <person name="Campbell S.E."/>
            <person name="Williams T.A."/>
            <person name="Yousuf A."/>
            <person name="Soanes D.M."/>
            <person name="Paszkiewicz K.H."/>
            <person name="Williams B.A.P."/>
        </authorList>
    </citation>
    <scope>NUCLEOTIDE SEQUENCE [LARGE SCALE GENOMIC DNA]</scope>
    <source>
        <strain evidence="9">42_110</strain>
    </source>
</reference>
<dbReference type="SUPFAM" id="SSF81891">
    <property type="entry name" value="Poly A polymerase C-terminal region-like"/>
    <property type="match status" value="1"/>
</dbReference>
<organism evidence="8 9">
    <name type="scientific">Spraguea lophii (strain 42_110)</name>
    <name type="common">Microsporidian parasite</name>
    <dbReference type="NCBI Taxonomy" id="1358809"/>
    <lineage>
        <taxon>Eukaryota</taxon>
        <taxon>Fungi</taxon>
        <taxon>Fungi incertae sedis</taxon>
        <taxon>Microsporidia</taxon>
        <taxon>Spragueidae</taxon>
        <taxon>Spraguea</taxon>
    </lineage>
</organism>
<dbReference type="STRING" id="1358809.S7XQ79"/>
<keyword evidence="2 5" id="KW-0808">Transferase</keyword>
<dbReference type="EMBL" id="ATCN01001039">
    <property type="protein sequence ID" value="EPR78113.1"/>
    <property type="molecule type" value="Genomic_DNA"/>
</dbReference>
<evidence type="ECO:0000256" key="1">
    <source>
        <dbReference type="ARBA" id="ARBA00007265"/>
    </source>
</evidence>
<evidence type="ECO:0000256" key="2">
    <source>
        <dbReference type="ARBA" id="ARBA00022679"/>
    </source>
</evidence>
<evidence type="ECO:0000256" key="3">
    <source>
        <dbReference type="ARBA" id="ARBA00022741"/>
    </source>
</evidence>
<dbReference type="SUPFAM" id="SSF81301">
    <property type="entry name" value="Nucleotidyltransferase"/>
    <property type="match status" value="1"/>
</dbReference>
<dbReference type="InterPro" id="IPR002646">
    <property type="entry name" value="PolA_pol_head_dom"/>
</dbReference>
<protein>
    <submittedName>
        <fullName evidence="8">tRNA nucleotidyltransferase-polyA polymerase</fullName>
    </submittedName>
</protein>
<evidence type="ECO:0000256" key="4">
    <source>
        <dbReference type="ARBA" id="ARBA00022884"/>
    </source>
</evidence>
<feature type="non-terminal residue" evidence="8">
    <location>
        <position position="360"/>
    </location>
</feature>
<dbReference type="VEuPathDB" id="MicrosporidiaDB:SLOPH_2407"/>
<feature type="domain" description="Poly A polymerase head" evidence="6">
    <location>
        <begin position="28"/>
        <end position="158"/>
    </location>
</feature>
<dbReference type="AlphaFoldDB" id="S7XQ79"/>
<gene>
    <name evidence="8" type="ORF">SLOPH_2407</name>
</gene>
<keyword evidence="3" id="KW-0547">Nucleotide-binding</keyword>
<dbReference type="OrthoDB" id="445712at2759"/>
<dbReference type="InParanoid" id="S7XQ79"/>
<dbReference type="GO" id="GO:0001680">
    <property type="term" value="P:tRNA 3'-terminal CCA addition"/>
    <property type="evidence" value="ECO:0007669"/>
    <property type="project" value="UniProtKB-ARBA"/>
</dbReference>
<dbReference type="GO" id="GO:0003723">
    <property type="term" value="F:RNA binding"/>
    <property type="evidence" value="ECO:0007669"/>
    <property type="project" value="UniProtKB-KW"/>
</dbReference>
<name>S7XQ79_SPRLO</name>
<dbReference type="CDD" id="cd05398">
    <property type="entry name" value="NT_ClassII-CCAase"/>
    <property type="match status" value="1"/>
</dbReference>
<dbReference type="PANTHER" id="PTHR13734:SF5">
    <property type="entry name" value="CCA TRNA NUCLEOTIDYLTRANSFERASE, MITOCHONDRIAL"/>
    <property type="match status" value="1"/>
</dbReference>
<dbReference type="PANTHER" id="PTHR13734">
    <property type="entry name" value="TRNA-NUCLEOTIDYLTRANSFERASE"/>
    <property type="match status" value="1"/>
</dbReference>
<comment type="similarity">
    <text evidence="1 5">Belongs to the tRNA nucleotidyltransferase/poly(A) polymerase family.</text>
</comment>
<dbReference type="Proteomes" id="UP000014978">
    <property type="component" value="Unassembled WGS sequence"/>
</dbReference>
<dbReference type="Gene3D" id="1.10.3090.10">
    <property type="entry name" value="cca-adding enzyme, domain 2"/>
    <property type="match status" value="1"/>
</dbReference>
<dbReference type="HOGENOM" id="CLU_019592_0_0_1"/>
<keyword evidence="9" id="KW-1185">Reference proteome</keyword>
<dbReference type="GO" id="GO:0052927">
    <property type="term" value="F:CC tRNA cytidylyltransferase activity"/>
    <property type="evidence" value="ECO:0007669"/>
    <property type="project" value="TreeGrafter"/>
</dbReference>
<dbReference type="Pfam" id="PF12627">
    <property type="entry name" value="PolyA_pol_RNAbd"/>
    <property type="match status" value="1"/>
</dbReference>
<dbReference type="GO" id="GO:0052929">
    <property type="term" value="F:ATP:3'-cytidine-cytidine-tRNA adenylyltransferase activity"/>
    <property type="evidence" value="ECO:0007669"/>
    <property type="project" value="TreeGrafter"/>
</dbReference>
<proteinExistence type="inferred from homology"/>
<sequence length="360" mass="42388">MKIFLEDDEKKIFELIKSHAIKLSCIPRVAGGWVRDKLLGIKSNDIDITIDNISGENFAKSFADNSNLSFGVIKSNPEKSKHLETVVLQIYNKSIDFISLRTEDYSDSRIPIIKEGSVEEDAFRRDITINSLFYNLLTEKVEDYTTKGINDLKNKIIRTPLHPLKTFKDDPLRILRVIRFSVKYNFKIDNEIVDTLKNKSFKKYLIDKVSNERIRIELDKILNINYTEGIKYMVEYHLIEPIFKYKINIDLRVLDYTEYELNLYKNEFKDIFCLKLYSILIFSSFLYKNSYNIDICRESLKYPKEIINKIQQIEKNFTLFSSSDNLSINSFYKSKKYTELLQSEINILDEIKNKVNDIIG</sequence>
<evidence type="ECO:0000313" key="9">
    <source>
        <dbReference type="Proteomes" id="UP000014978"/>
    </source>
</evidence>
<keyword evidence="4 5" id="KW-0694">RNA-binding</keyword>
<dbReference type="InterPro" id="IPR043519">
    <property type="entry name" value="NT_sf"/>
</dbReference>
<dbReference type="FunCoup" id="S7XQ79">
    <property type="interactions" value="231"/>
</dbReference>
<accession>S7XQ79</accession>